<dbReference type="Gene3D" id="3.20.20.210">
    <property type="match status" value="1"/>
</dbReference>
<dbReference type="CDD" id="cd03311">
    <property type="entry name" value="CIMS_C_terminal_like"/>
    <property type="match status" value="1"/>
</dbReference>
<accession>A0ABS5DKY9</accession>
<dbReference type="SUPFAM" id="SSF51726">
    <property type="entry name" value="UROD/MetE-like"/>
    <property type="match status" value="1"/>
</dbReference>
<name>A0ABS5DKY9_9PSEU</name>
<dbReference type="Proteomes" id="UP000674084">
    <property type="component" value="Unassembled WGS sequence"/>
</dbReference>
<organism evidence="2 3">
    <name type="scientific">Saccharopolyspora endophytica</name>
    <dbReference type="NCBI Taxonomy" id="543886"/>
    <lineage>
        <taxon>Bacteria</taxon>
        <taxon>Bacillati</taxon>
        <taxon>Actinomycetota</taxon>
        <taxon>Actinomycetes</taxon>
        <taxon>Pseudonocardiales</taxon>
        <taxon>Pseudonocardiaceae</taxon>
        <taxon>Saccharopolyspora</taxon>
    </lineage>
</organism>
<dbReference type="PANTHER" id="PTHR43844:SF2">
    <property type="entry name" value="SYNTHASE, VITAMIN-B12 INDEPENDENT, PUTATIVE (AFU_ORTHOLOGUE AFUA_3G12060)-RELATED"/>
    <property type="match status" value="1"/>
</dbReference>
<proteinExistence type="predicted"/>
<evidence type="ECO:0000259" key="1">
    <source>
        <dbReference type="Pfam" id="PF01717"/>
    </source>
</evidence>
<dbReference type="Pfam" id="PF01717">
    <property type="entry name" value="Meth_synt_2"/>
    <property type="match status" value="1"/>
</dbReference>
<feature type="domain" description="Cobalamin-independent methionine synthase MetE C-terminal/archaeal" evidence="1">
    <location>
        <begin position="172"/>
        <end position="349"/>
    </location>
</feature>
<dbReference type="RefSeq" id="WP_210971888.1">
    <property type="nucleotide sequence ID" value="NZ_JAGPXE010000010.1"/>
</dbReference>
<gene>
    <name evidence="2" type="ORF">KBO27_22620</name>
</gene>
<evidence type="ECO:0000313" key="3">
    <source>
        <dbReference type="Proteomes" id="UP000674084"/>
    </source>
</evidence>
<evidence type="ECO:0000313" key="2">
    <source>
        <dbReference type="EMBL" id="MBQ0926752.1"/>
    </source>
</evidence>
<keyword evidence="3" id="KW-1185">Reference proteome</keyword>
<comment type="caution">
    <text evidence="2">The sequence shown here is derived from an EMBL/GenBank/DDBJ whole genome shotgun (WGS) entry which is preliminary data.</text>
</comment>
<dbReference type="InterPro" id="IPR038071">
    <property type="entry name" value="UROD/MetE-like_sf"/>
</dbReference>
<dbReference type="EMBL" id="JAGPXE010000010">
    <property type="protein sequence ID" value="MBQ0926752.1"/>
    <property type="molecule type" value="Genomic_DNA"/>
</dbReference>
<dbReference type="PANTHER" id="PTHR43844">
    <property type="entry name" value="METHIONINE SYNTHASE"/>
    <property type="match status" value="1"/>
</dbReference>
<reference evidence="2 3" key="1">
    <citation type="submission" date="2021-04" db="EMBL/GenBank/DDBJ databases">
        <title>Whole-genome sequencing of Saccharopolyspora endophytica KCTC 19397.</title>
        <authorList>
            <person name="Ay H."/>
            <person name="Saygin H."/>
            <person name="Sahin N."/>
        </authorList>
    </citation>
    <scope>NUCLEOTIDE SEQUENCE [LARGE SCALE GENOMIC DNA]</scope>
    <source>
        <strain evidence="2 3">KCTC 19397</strain>
    </source>
</reference>
<sequence length="379" mass="41359">MHRSNDRILTTHTGSLPRPDELAAIISRRETQGLNDTETTQLPGLVRQAVFDIVARQHNVGVDIASDGEMSKIGYSTYVKERLSGFDGEAAALSLADLDDYPGLAETALDGLVTGMPACTGPIKYIGHDELQTDVTNLNDALNNTNITGGVIPAASPGVISLFLDNQHYNTHDEYLYALADAMAEEYQAITRAGLTVQIDAPDLAMGRHAQYTHLDLEGFRNRIAIHVEALNHALRTVDPQQVRLHLCWGNYAGPHHHDVALADIIDIVLQANVGALVFEAANPRHAHEWRVFETTTLPDDKSIIPGVIDTCTNYIEHPELVAQRIIRYANLVGKQRVIAGTDCGLSTFATFHPVAADIAWAKLETLTAGAELATQQLW</sequence>
<dbReference type="InterPro" id="IPR002629">
    <property type="entry name" value="Met_Synth_C/arc"/>
</dbReference>
<protein>
    <submittedName>
        <fullName evidence="2">Cobalamin-independent methionine synthase II family protein</fullName>
    </submittedName>
</protein>